<dbReference type="Proteomes" id="UP001165960">
    <property type="component" value="Unassembled WGS sequence"/>
</dbReference>
<accession>A0ACC2U3A9</accession>
<name>A0ACC2U3A9_9FUNG</name>
<keyword evidence="2" id="KW-1185">Reference proteome</keyword>
<proteinExistence type="predicted"/>
<reference evidence="1" key="1">
    <citation type="submission" date="2022-04" db="EMBL/GenBank/DDBJ databases">
        <title>Genome of the entomopathogenic fungus Entomophthora muscae.</title>
        <authorList>
            <person name="Elya C."/>
            <person name="Lovett B.R."/>
            <person name="Lee E."/>
            <person name="Macias A.M."/>
            <person name="Hajek A.E."/>
            <person name="De Bivort B.L."/>
            <person name="Kasson M.T."/>
            <person name="De Fine Licht H.H."/>
            <person name="Stajich J.E."/>
        </authorList>
    </citation>
    <scope>NUCLEOTIDE SEQUENCE</scope>
    <source>
        <strain evidence="1">Berkeley</strain>
    </source>
</reference>
<dbReference type="EMBL" id="QTSX02001486">
    <property type="protein sequence ID" value="KAJ9081283.1"/>
    <property type="molecule type" value="Genomic_DNA"/>
</dbReference>
<gene>
    <name evidence="1" type="ORF">DSO57_1016302</name>
</gene>
<evidence type="ECO:0000313" key="2">
    <source>
        <dbReference type="Proteomes" id="UP001165960"/>
    </source>
</evidence>
<organism evidence="1 2">
    <name type="scientific">Entomophthora muscae</name>
    <dbReference type="NCBI Taxonomy" id="34485"/>
    <lineage>
        <taxon>Eukaryota</taxon>
        <taxon>Fungi</taxon>
        <taxon>Fungi incertae sedis</taxon>
        <taxon>Zoopagomycota</taxon>
        <taxon>Entomophthoromycotina</taxon>
        <taxon>Entomophthoromycetes</taxon>
        <taxon>Entomophthorales</taxon>
        <taxon>Entomophthoraceae</taxon>
        <taxon>Entomophthora</taxon>
    </lineage>
</organism>
<evidence type="ECO:0000313" key="1">
    <source>
        <dbReference type="EMBL" id="KAJ9081283.1"/>
    </source>
</evidence>
<comment type="caution">
    <text evidence="1">The sequence shown here is derived from an EMBL/GenBank/DDBJ whole genome shotgun (WGS) entry which is preliminary data.</text>
</comment>
<protein>
    <submittedName>
        <fullName evidence="1">Uncharacterized protein</fullName>
    </submittedName>
</protein>
<sequence length="260" mass="28483">MCNKKLFSKFQQKKPGVNVISSGGGSQRIFWARLLGVKKLEGDGFRESPSPEPETPPTTCTSLEGGFDVLSSPVTGTNGPPRRPERLKARKALAQAISTTIENPTATPYLLQSVESDNTNPQDDPDNPSIFVNFSVTMHLQTILKVVPGLKSYLSLLREALNFQGVHTTLPMELSNPILHFCTSIEVTFFDMPIREVLDTDAPTNIISSHLVRRLGFLPDISYVESFFKAGVESIKSNGPYSSVPLSFGKLVVTYPAVLL</sequence>